<feature type="binding site" evidence="10">
    <location>
        <position position="177"/>
    </location>
    <ligand>
        <name>ATP</name>
        <dbReference type="ChEBI" id="CHEBI:30616"/>
    </ligand>
</feature>
<organism evidence="16">
    <name type="scientific">Menopon gallinae</name>
    <name type="common">poultry shaft louse</name>
    <dbReference type="NCBI Taxonomy" id="328185"/>
    <lineage>
        <taxon>Eukaryota</taxon>
        <taxon>Metazoa</taxon>
        <taxon>Ecdysozoa</taxon>
        <taxon>Arthropoda</taxon>
        <taxon>Hexapoda</taxon>
        <taxon>Insecta</taxon>
        <taxon>Pterygota</taxon>
        <taxon>Neoptera</taxon>
        <taxon>Paraneoptera</taxon>
        <taxon>Psocodea</taxon>
        <taxon>Troctomorpha</taxon>
        <taxon>Phthiraptera</taxon>
        <taxon>Amblycera</taxon>
        <taxon>Menoponidae</taxon>
        <taxon>Menopon</taxon>
    </lineage>
</organism>
<keyword evidence="5 14" id="KW-0418">Kinase</keyword>
<dbReference type="GO" id="GO:0030496">
    <property type="term" value="C:midbody"/>
    <property type="evidence" value="ECO:0007669"/>
    <property type="project" value="UniProtKB-SubCell"/>
</dbReference>
<comment type="similarity">
    <text evidence="14">Belongs to the protein kinase superfamily. Ser/Thr protein kinase family. Aurora subfamily.</text>
</comment>
<evidence type="ECO:0000256" key="14">
    <source>
        <dbReference type="RuleBase" id="RU367134"/>
    </source>
</evidence>
<dbReference type="GO" id="GO:0032506">
    <property type="term" value="P:cytokinetic process"/>
    <property type="evidence" value="ECO:0007669"/>
    <property type="project" value="UniProtKB-ARBA"/>
</dbReference>
<dbReference type="GO" id="GO:0005524">
    <property type="term" value="F:ATP binding"/>
    <property type="evidence" value="ECO:0007669"/>
    <property type="project" value="UniProtKB-UniRule"/>
</dbReference>
<feature type="binding site" evidence="10 12">
    <location>
        <position position="63"/>
    </location>
    <ligand>
        <name>ATP</name>
        <dbReference type="ChEBI" id="CHEBI:30616"/>
    </ligand>
</feature>
<evidence type="ECO:0000256" key="6">
    <source>
        <dbReference type="ARBA" id="ARBA00022840"/>
    </source>
</evidence>
<dbReference type="FunFam" id="3.30.200.20:FF:000042">
    <property type="entry name" value="Aurora kinase A"/>
    <property type="match status" value="1"/>
</dbReference>
<dbReference type="SMART" id="SM00220">
    <property type="entry name" value="S_TKc"/>
    <property type="match status" value="1"/>
</dbReference>
<dbReference type="Gene3D" id="1.10.510.10">
    <property type="entry name" value="Transferase(Phosphotransferase) domain 1"/>
    <property type="match status" value="1"/>
</dbReference>
<reference evidence="16" key="1">
    <citation type="journal article" date="2024" name="Gigascience">
        <title>Chromosome-level genome of the poultry shaft louse Menopon gallinae provides insight into the host-switching and adaptive evolution of parasitic lice.</title>
        <authorList>
            <person name="Xu Y."/>
            <person name="Ma L."/>
            <person name="Liu S."/>
            <person name="Liang Y."/>
            <person name="Liu Q."/>
            <person name="He Z."/>
            <person name="Tian L."/>
            <person name="Duan Y."/>
            <person name="Cai W."/>
            <person name="Li H."/>
            <person name="Song F."/>
        </authorList>
    </citation>
    <scope>NUCLEOTIDE SEQUENCE</scope>
    <source>
        <strain evidence="16">Cailab_2023a</strain>
    </source>
</reference>
<gene>
    <name evidence="16" type="ORF">PYX00_001196</name>
</gene>
<dbReference type="InterPro" id="IPR000719">
    <property type="entry name" value="Prot_kinase_dom"/>
</dbReference>
<feature type="binding site" evidence="10">
    <location>
        <begin position="163"/>
        <end position="164"/>
    </location>
    <ligand>
        <name>ATP</name>
        <dbReference type="ChEBI" id="CHEBI:30616"/>
    </ligand>
</feature>
<evidence type="ECO:0000256" key="7">
    <source>
        <dbReference type="ARBA" id="ARBA00047899"/>
    </source>
</evidence>
<evidence type="ECO:0000259" key="15">
    <source>
        <dbReference type="PROSITE" id="PS50011"/>
    </source>
</evidence>
<dbReference type="PROSITE" id="PS00107">
    <property type="entry name" value="PROTEIN_KINASE_ATP"/>
    <property type="match status" value="1"/>
</dbReference>
<dbReference type="GO" id="GO:0030261">
    <property type="term" value="P:chromosome condensation"/>
    <property type="evidence" value="ECO:0007669"/>
    <property type="project" value="UniProtKB-ARBA"/>
</dbReference>
<sequence>MKFWFSDDKLVQDENVPPPAQTANRTSRLTINDFDIGKALGKGKFGNVYLAREKSSKYITALKVLYKSQFGKANMIHQLRREVEIQAHLRHPNILRLYGYFHDDARVYLILEYAPNGELYKLLNAQPEKRFDETRTAGFIAQIADALDYCHSKKVIHRDIKAENLLIGAKGEIKIADFGWAVHSPLSSRETICGTPDYLPPEMISNQAHDHTVDIWSVGVLCYECLVGKTPFEDNQISVTFKRIVEVKYSFPSFVSSGAQDLIRKVCWCL</sequence>
<evidence type="ECO:0000256" key="9">
    <source>
        <dbReference type="PIRSR" id="PIRSR630616-1"/>
    </source>
</evidence>
<dbReference type="FunFam" id="1.10.510.10:FF:000235">
    <property type="entry name" value="Serine/threonine-protein kinase ark1"/>
    <property type="match status" value="1"/>
</dbReference>
<feature type="binding site" evidence="10">
    <location>
        <position position="44"/>
    </location>
    <ligand>
        <name>ATP</name>
        <dbReference type="ChEBI" id="CHEBI:30616"/>
    </ligand>
</feature>
<dbReference type="CDD" id="cd14007">
    <property type="entry name" value="STKc_Aurora"/>
    <property type="match status" value="1"/>
</dbReference>
<feature type="domain" description="Protein kinase" evidence="15">
    <location>
        <begin position="34"/>
        <end position="270"/>
    </location>
</feature>
<dbReference type="PROSITE" id="PS00108">
    <property type="entry name" value="PROTEIN_KINASE_ST"/>
    <property type="match status" value="1"/>
</dbReference>
<dbReference type="PROSITE" id="PS50011">
    <property type="entry name" value="PROTEIN_KINASE_DOM"/>
    <property type="match status" value="1"/>
</dbReference>
<dbReference type="PANTHER" id="PTHR24350">
    <property type="entry name" value="SERINE/THREONINE-PROTEIN KINASE IAL-RELATED"/>
    <property type="match status" value="1"/>
</dbReference>
<keyword evidence="4 10" id="KW-0547">Nucleotide-binding</keyword>
<keyword evidence="6 10" id="KW-0067">ATP-binding</keyword>
<protein>
    <recommendedName>
        <fullName evidence="14">Aurora kinase</fullName>
        <ecNumber evidence="14">2.7.11.1</ecNumber>
    </recommendedName>
</protein>
<dbReference type="AlphaFoldDB" id="A0AAW2ICQ6"/>
<keyword evidence="3 14" id="KW-0808">Transferase</keyword>
<dbReference type="InterPro" id="IPR017441">
    <property type="entry name" value="Protein_kinase_ATP_BS"/>
</dbReference>
<dbReference type="Gene3D" id="3.30.200.20">
    <property type="entry name" value="Phosphorylase Kinase, domain 1"/>
    <property type="match status" value="1"/>
</dbReference>
<evidence type="ECO:0000256" key="11">
    <source>
        <dbReference type="PIRSR" id="PIRSR630616-3"/>
    </source>
</evidence>
<dbReference type="GO" id="GO:0006325">
    <property type="term" value="P:chromatin organization"/>
    <property type="evidence" value="ECO:0007669"/>
    <property type="project" value="UniProtKB-ARBA"/>
</dbReference>
<dbReference type="PIRSF" id="PIRSF000654">
    <property type="entry name" value="Integrin-linked_kinase"/>
    <property type="match status" value="1"/>
</dbReference>
<evidence type="ECO:0000256" key="12">
    <source>
        <dbReference type="PROSITE-ProRule" id="PRU10141"/>
    </source>
</evidence>
<evidence type="ECO:0000256" key="8">
    <source>
        <dbReference type="ARBA" id="ARBA00048679"/>
    </source>
</evidence>
<proteinExistence type="inferred from homology"/>
<evidence type="ECO:0000256" key="4">
    <source>
        <dbReference type="ARBA" id="ARBA00022741"/>
    </source>
</evidence>
<feature type="cross-link" description="Glycyl lysine isopeptide (Lys-Gly) (interchain with G-Cter in SUMO2)" evidence="11">
    <location>
        <position position="161"/>
    </location>
</feature>
<comment type="caution">
    <text evidence="16">The sequence shown here is derived from an EMBL/GenBank/DDBJ whole genome shotgun (WGS) entry which is preliminary data.</text>
</comment>
<evidence type="ECO:0000313" key="16">
    <source>
        <dbReference type="EMBL" id="KAL0279696.1"/>
    </source>
</evidence>
<feature type="active site" description="Proton acceptor" evidence="9">
    <location>
        <position position="159"/>
    </location>
</feature>
<dbReference type="GO" id="GO:0004674">
    <property type="term" value="F:protein serine/threonine kinase activity"/>
    <property type="evidence" value="ECO:0007669"/>
    <property type="project" value="UniProtKB-KW"/>
</dbReference>
<dbReference type="EC" id="2.7.11.1" evidence="14"/>
<evidence type="ECO:0000256" key="2">
    <source>
        <dbReference type="ARBA" id="ARBA00022527"/>
    </source>
</evidence>
<evidence type="ECO:0000256" key="5">
    <source>
        <dbReference type="ARBA" id="ARBA00022777"/>
    </source>
</evidence>
<dbReference type="SUPFAM" id="SSF56112">
    <property type="entry name" value="Protein kinase-like (PK-like)"/>
    <property type="match status" value="1"/>
</dbReference>
<name>A0AAW2ICQ6_9NEOP</name>
<comment type="catalytic activity">
    <reaction evidence="8 14">
        <text>L-seryl-[protein] + ATP = O-phospho-L-seryl-[protein] + ADP + H(+)</text>
        <dbReference type="Rhea" id="RHEA:17989"/>
        <dbReference type="Rhea" id="RHEA-COMP:9863"/>
        <dbReference type="Rhea" id="RHEA-COMP:11604"/>
        <dbReference type="ChEBI" id="CHEBI:15378"/>
        <dbReference type="ChEBI" id="CHEBI:29999"/>
        <dbReference type="ChEBI" id="CHEBI:30616"/>
        <dbReference type="ChEBI" id="CHEBI:83421"/>
        <dbReference type="ChEBI" id="CHEBI:456216"/>
        <dbReference type="EC" id="2.7.11.1"/>
    </reaction>
</comment>
<evidence type="ECO:0000256" key="3">
    <source>
        <dbReference type="ARBA" id="ARBA00022679"/>
    </source>
</evidence>
<dbReference type="InterPro" id="IPR008271">
    <property type="entry name" value="Ser/Thr_kinase_AS"/>
</dbReference>
<evidence type="ECO:0000256" key="1">
    <source>
        <dbReference type="ARBA" id="ARBA00004214"/>
    </source>
</evidence>
<keyword evidence="2 13" id="KW-0723">Serine/threonine-protein kinase</keyword>
<evidence type="ECO:0000256" key="13">
    <source>
        <dbReference type="RuleBase" id="RU000304"/>
    </source>
</evidence>
<evidence type="ECO:0000256" key="10">
    <source>
        <dbReference type="PIRSR" id="PIRSR630616-2"/>
    </source>
</evidence>
<dbReference type="GO" id="GO:0000070">
    <property type="term" value="P:mitotic sister chromatid segregation"/>
    <property type="evidence" value="ECO:0007669"/>
    <property type="project" value="UniProtKB-ARBA"/>
</dbReference>
<comment type="subcellular location">
    <subcellularLocation>
        <location evidence="1">Midbody</location>
    </subcellularLocation>
</comment>
<dbReference type="EMBL" id="JARGDH010000001">
    <property type="protein sequence ID" value="KAL0279696.1"/>
    <property type="molecule type" value="Genomic_DNA"/>
</dbReference>
<dbReference type="InterPro" id="IPR030616">
    <property type="entry name" value="Aur-like"/>
</dbReference>
<dbReference type="InterPro" id="IPR011009">
    <property type="entry name" value="Kinase-like_dom_sf"/>
</dbReference>
<dbReference type="Pfam" id="PF00069">
    <property type="entry name" value="Pkinase"/>
    <property type="match status" value="1"/>
</dbReference>
<accession>A0AAW2ICQ6</accession>
<feature type="binding site" evidence="10">
    <location>
        <begin position="112"/>
        <end position="114"/>
    </location>
    <ligand>
        <name>ATP</name>
        <dbReference type="ChEBI" id="CHEBI:30616"/>
    </ligand>
</feature>
<comment type="catalytic activity">
    <reaction evidence="7 14">
        <text>L-threonyl-[protein] + ATP = O-phospho-L-threonyl-[protein] + ADP + H(+)</text>
        <dbReference type="Rhea" id="RHEA:46608"/>
        <dbReference type="Rhea" id="RHEA-COMP:11060"/>
        <dbReference type="Rhea" id="RHEA-COMP:11605"/>
        <dbReference type="ChEBI" id="CHEBI:15378"/>
        <dbReference type="ChEBI" id="CHEBI:30013"/>
        <dbReference type="ChEBI" id="CHEBI:30616"/>
        <dbReference type="ChEBI" id="CHEBI:61977"/>
        <dbReference type="ChEBI" id="CHEBI:456216"/>
        <dbReference type="EC" id="2.7.11.1"/>
    </reaction>
</comment>